<evidence type="ECO:0000313" key="3">
    <source>
        <dbReference type="Proteomes" id="UP000070444"/>
    </source>
</evidence>
<dbReference type="OrthoDB" id="10021141at2759"/>
<feature type="non-terminal residue" evidence="2">
    <location>
        <position position="229"/>
    </location>
</feature>
<reference evidence="2 3" key="1">
    <citation type="journal article" date="2015" name="Genome Biol. Evol.">
        <title>Phylogenomic analyses indicate that early fungi evolved digesting cell walls of algal ancestors of land plants.</title>
        <authorList>
            <person name="Chang Y."/>
            <person name="Wang S."/>
            <person name="Sekimoto S."/>
            <person name="Aerts A.L."/>
            <person name="Choi C."/>
            <person name="Clum A."/>
            <person name="LaButti K.M."/>
            <person name="Lindquist E.A."/>
            <person name="Yee Ngan C."/>
            <person name="Ohm R.A."/>
            <person name="Salamov A.A."/>
            <person name="Grigoriev I.V."/>
            <person name="Spatafora J.W."/>
            <person name="Berbee M.L."/>
        </authorList>
    </citation>
    <scope>NUCLEOTIDE SEQUENCE [LARGE SCALE GENOMIC DNA]</scope>
    <source>
        <strain evidence="2 3">NRRL 28638</strain>
    </source>
</reference>
<organism evidence="2 3">
    <name type="scientific">Conidiobolus coronatus (strain ATCC 28846 / CBS 209.66 / NRRL 28638)</name>
    <name type="common">Delacroixia coronata</name>
    <dbReference type="NCBI Taxonomy" id="796925"/>
    <lineage>
        <taxon>Eukaryota</taxon>
        <taxon>Fungi</taxon>
        <taxon>Fungi incertae sedis</taxon>
        <taxon>Zoopagomycota</taxon>
        <taxon>Entomophthoromycotina</taxon>
        <taxon>Entomophthoromycetes</taxon>
        <taxon>Entomophthorales</taxon>
        <taxon>Ancylistaceae</taxon>
        <taxon>Conidiobolus</taxon>
    </lineage>
</organism>
<gene>
    <name evidence="2" type="ORF">CONCODRAFT_9743</name>
</gene>
<evidence type="ECO:0008006" key="4">
    <source>
        <dbReference type="Google" id="ProtNLM"/>
    </source>
</evidence>
<keyword evidence="1" id="KW-0812">Transmembrane</keyword>
<keyword evidence="1" id="KW-0472">Membrane</keyword>
<proteinExistence type="predicted"/>
<dbReference type="AlphaFoldDB" id="A0A137NZD9"/>
<evidence type="ECO:0000256" key="1">
    <source>
        <dbReference type="SAM" id="Phobius"/>
    </source>
</evidence>
<dbReference type="SUPFAM" id="SSF81321">
    <property type="entry name" value="Family A G protein-coupled receptor-like"/>
    <property type="match status" value="1"/>
</dbReference>
<feature type="transmembrane region" description="Helical" evidence="1">
    <location>
        <begin position="171"/>
        <end position="197"/>
    </location>
</feature>
<dbReference type="Proteomes" id="UP000070444">
    <property type="component" value="Unassembled WGS sequence"/>
</dbReference>
<dbReference type="Gene3D" id="1.20.1070.10">
    <property type="entry name" value="Rhodopsin 7-helix transmembrane proteins"/>
    <property type="match status" value="1"/>
</dbReference>
<dbReference type="EMBL" id="KQ964596">
    <property type="protein sequence ID" value="KXN68102.1"/>
    <property type="molecule type" value="Genomic_DNA"/>
</dbReference>
<protein>
    <recommendedName>
        <fullName evidence="4">G-protein coupled receptors family 1 profile domain-containing protein</fullName>
    </recommendedName>
</protein>
<feature type="transmembrane region" description="Helical" evidence="1">
    <location>
        <begin position="56"/>
        <end position="76"/>
    </location>
</feature>
<sequence>MEENLEIYNNRGKYASPVAITYIVFGCISNPITFTVLYSTLKLFKKKISIDLKISLCVLLVDFTTSVGLIILGLMAQFNGFYIVNSKWYCSFTVIFYINQVYLSIYYVGLMSLERGLLIIHNIKLPEQFWLTLIAGEFLYFLIIASIATSWDQIGLMELAYSCMVTPNFELGAIITYSYFFLLASNFICMLYCYIGIAIKLRLNAWKNIRELHSNKEVTLRQANRTIMK</sequence>
<keyword evidence="3" id="KW-1185">Reference proteome</keyword>
<accession>A0A137NZD9</accession>
<feature type="transmembrane region" description="Helical" evidence="1">
    <location>
        <begin position="20"/>
        <end position="44"/>
    </location>
</feature>
<keyword evidence="1" id="KW-1133">Transmembrane helix</keyword>
<evidence type="ECO:0000313" key="2">
    <source>
        <dbReference type="EMBL" id="KXN68102.1"/>
    </source>
</evidence>
<feature type="transmembrane region" description="Helical" evidence="1">
    <location>
        <begin position="129"/>
        <end position="151"/>
    </location>
</feature>
<name>A0A137NZD9_CONC2</name>
<feature type="transmembrane region" description="Helical" evidence="1">
    <location>
        <begin position="88"/>
        <end position="108"/>
    </location>
</feature>